<feature type="compositionally biased region" description="Pro residues" evidence="1">
    <location>
        <begin position="1112"/>
        <end position="1132"/>
    </location>
</feature>
<feature type="region of interest" description="Disordered" evidence="1">
    <location>
        <begin position="931"/>
        <end position="1163"/>
    </location>
</feature>
<feature type="compositionally biased region" description="Basic and acidic residues" evidence="1">
    <location>
        <begin position="272"/>
        <end position="312"/>
    </location>
</feature>
<feature type="region of interest" description="Disordered" evidence="1">
    <location>
        <begin position="414"/>
        <end position="449"/>
    </location>
</feature>
<reference evidence="2" key="1">
    <citation type="journal article" date="2016" name="Mol. Biol. Evol.">
        <title>Comparative Genomics of Early-Diverging Mushroom-Forming Fungi Provides Insights into the Origins of Lignocellulose Decay Capabilities.</title>
        <authorList>
            <person name="Nagy L.G."/>
            <person name="Riley R."/>
            <person name="Tritt A."/>
            <person name="Adam C."/>
            <person name="Daum C."/>
            <person name="Floudas D."/>
            <person name="Sun H."/>
            <person name="Yadav J.S."/>
            <person name="Pangilinan J."/>
            <person name="Larsson K.H."/>
            <person name="Matsuura K."/>
            <person name="Barry K."/>
            <person name="Labutti K."/>
            <person name="Kuo R."/>
            <person name="Ohm R.A."/>
            <person name="Bhattacharya S.S."/>
            <person name="Shirouzu T."/>
            <person name="Yoshinaga Y."/>
            <person name="Martin F.M."/>
            <person name="Grigoriev I.V."/>
            <person name="Hibbett D.S."/>
        </authorList>
    </citation>
    <scope>NUCLEOTIDE SEQUENCE [LARGE SCALE GENOMIC DNA]</scope>
    <source>
        <strain evidence="2">CBS 109695</strain>
    </source>
</reference>
<dbReference type="AlphaFoldDB" id="A0A166KK62"/>
<feature type="region of interest" description="Disordered" evidence="1">
    <location>
        <begin position="1"/>
        <end position="100"/>
    </location>
</feature>
<protein>
    <submittedName>
        <fullName evidence="2">Uncharacterized protein</fullName>
    </submittedName>
</protein>
<feature type="compositionally biased region" description="Polar residues" evidence="1">
    <location>
        <begin position="229"/>
        <end position="243"/>
    </location>
</feature>
<feature type="region of interest" description="Disordered" evidence="1">
    <location>
        <begin position="223"/>
        <end position="313"/>
    </location>
</feature>
<feature type="region of interest" description="Disordered" evidence="1">
    <location>
        <begin position="129"/>
        <end position="169"/>
    </location>
</feature>
<accession>A0A166KK62</accession>
<feature type="compositionally biased region" description="Acidic residues" evidence="1">
    <location>
        <begin position="508"/>
        <end position="530"/>
    </location>
</feature>
<feature type="compositionally biased region" description="Pro residues" evidence="1">
    <location>
        <begin position="1003"/>
        <end position="1012"/>
    </location>
</feature>
<organism evidence="2">
    <name type="scientific">Athelia psychrophila</name>
    <dbReference type="NCBI Taxonomy" id="1759441"/>
    <lineage>
        <taxon>Eukaryota</taxon>
        <taxon>Fungi</taxon>
        <taxon>Dikarya</taxon>
        <taxon>Basidiomycota</taxon>
        <taxon>Agaricomycotina</taxon>
        <taxon>Agaricomycetes</taxon>
        <taxon>Agaricomycetidae</taxon>
        <taxon>Atheliales</taxon>
        <taxon>Atheliaceae</taxon>
        <taxon>Athelia</taxon>
    </lineage>
</organism>
<feature type="compositionally biased region" description="Low complexity" evidence="1">
    <location>
        <begin position="938"/>
        <end position="948"/>
    </location>
</feature>
<name>A0A166KK62_9AGAM</name>
<evidence type="ECO:0000256" key="1">
    <source>
        <dbReference type="SAM" id="MobiDB-lite"/>
    </source>
</evidence>
<proteinExistence type="predicted"/>
<feature type="region of interest" description="Disordered" evidence="1">
    <location>
        <begin position="488"/>
        <end position="577"/>
    </location>
</feature>
<gene>
    <name evidence="2" type="ORF">FIBSPDRAFT_953313</name>
</gene>
<dbReference type="EMBL" id="KV417543">
    <property type="protein sequence ID" value="KZP21987.1"/>
    <property type="molecule type" value="Genomic_DNA"/>
</dbReference>
<sequence length="1163" mass="125587">MLSPSPPPLALQDECAPIPTMSHRSGDASRVGKQCVLPATSPPRISPQAERAHSVRADTVVPPAPAQSRVPTPSGAAASKDDVNGQSHGSHARAEDLPDLARTACLRDLRQDKCDRLMTRVTDDVLLNPTPAVAEPVGPERPPRQPVATSSPDPLSPNATTGRARERERTVNAAAMLHDKMEGILAKSRAWGHVGPTRHHSLPLAASELSPLPPLPIPIPFKVKPISSTQSPTGKKAQTSFEQSISRRPPSPFPSPNREEPSEEDSFSGAPEPRDYTEMFDLHDAHSPTQSDDPRRDPSVELDDLPRGDPRPHVCYVARHGDVGRPLNLTPPMKSIVRGDVFLADQVEASQYVRQSQSPETHTDGWSGGKEEFVAAADLSRPITYGIKSIGPPPVYPEPPPPRVSASATLVESPRLGSPAPIFPPGRPQQPIAPREQRSPSPLPRNRFTQLRPVDCPASAPALVTHAGSFRSAPPRAAAARLGGGAFAGAQADSDSPPSGDVVPLPDTFDDEEDEDVQADAEAQEDEEAQADSHCDEGDDPTSRHPPTRIAKGKGKANAHNASSGPSRPLRGRPTTEDNQEIERVAQEIHGNLVELANKLGLSYDTLVRKMGFSQQEVRESNLSNIFKQVHKQRLIAAGKPKETAAQYHAAFRQWQIDHCDDPGQVAALWKEHALIPQDTAGGHKPAQQIAKQVSTIAQQMADMGNSYYMSSNIAVVGAVIHLGSTDAAQTFAPTLGLQAALVNGFGLNEQASLLKAKAMLMHVLRYHDEKDITEVPAPSTDSRWALGKNKRDSLRTIIRCYLTDILCQIDTKAPLKWDPRKWPTVAAEHGLVLTGWGPDITTLPTDGWTDKKTGLLTRAQWQSLVERIPQSYHGNPFHNVSEGQLLLEIVPLDGFLAEHKEYEGRHPCVVNHVGRALYFVDEAPQVIKGTATKKAKASTQQKSSSSQRKPPPVPLPRTESSDSEGSSDSAFNAPGVRFTADGPETPSGPSRKRARLAASNVPPLPPSPPAGIRPVKPMPARSSGYEKKRKRGDVTPVVEAAQPVHPDEPRQPLPEPARPIPVGRAGQHADLRMPPPAHSAPNLAFHQAGFPPPFALQAPYPPHPTFAGPLYGPPGYPPHYGPQGWGPPPPQHAHQAWVPPPAQYHQEDLDPTTQMRRGGYSG</sequence>
<evidence type="ECO:0000313" key="2">
    <source>
        <dbReference type="EMBL" id="KZP21987.1"/>
    </source>
</evidence>
<feature type="compositionally biased region" description="Pro residues" evidence="1">
    <location>
        <begin position="1091"/>
        <end position="1105"/>
    </location>
</feature>